<evidence type="ECO:0000259" key="3">
    <source>
        <dbReference type="SMART" id="SM00829"/>
    </source>
</evidence>
<protein>
    <submittedName>
        <fullName evidence="4">Ab914d70-fae9-43d9-ac5c-b295ec15a87f</fullName>
    </submittedName>
</protein>
<sequence>MQTFPKIPETMSGILVEKTGGIEVLQYKTDLPVPKLKPGEVLVRNEFVGVNYVDIHMRTGAFPTPRPFIPGREAAGTIAAMHPTMINNYITTPDNPHDLQIGQRVVYIGDLPCSADLETAAASLLQGLTALAFVRAAAGLPSPGPPLPRGTTDPGAFNRAFGPRPWALVHSAAGGTGSLLAAVLAMHGARVIGTVVEQEGDGVGSGGGGGVGRTHKAAVARKHGAQWVVDRRREDVVARVREITGGKGVDVIFNGVGDETFEDDLKMAAKDGTVVVFGAAQSGSVSPVPLSKLREKNLKLMSPSMSTYIADQEARDAYVQELFELIQSGKVSIDVHKVYRLQDVGHAHADLEGRKTTGKLLLRV</sequence>
<dbReference type="GO" id="GO:0003960">
    <property type="term" value="F:quinone reductase (NADPH) activity"/>
    <property type="evidence" value="ECO:0007669"/>
    <property type="project" value="InterPro"/>
</dbReference>
<dbReference type="GO" id="GO:0005829">
    <property type="term" value="C:cytosol"/>
    <property type="evidence" value="ECO:0007669"/>
    <property type="project" value="TreeGrafter"/>
</dbReference>
<evidence type="ECO:0000256" key="1">
    <source>
        <dbReference type="ARBA" id="ARBA00022857"/>
    </source>
</evidence>
<dbReference type="Gene3D" id="3.40.50.720">
    <property type="entry name" value="NAD(P)-binding Rossmann-like Domain"/>
    <property type="match status" value="1"/>
</dbReference>
<dbReference type="GO" id="GO:0070402">
    <property type="term" value="F:NADPH binding"/>
    <property type="evidence" value="ECO:0007669"/>
    <property type="project" value="TreeGrafter"/>
</dbReference>
<reference evidence="4 5" key="1">
    <citation type="submission" date="2018-04" db="EMBL/GenBank/DDBJ databases">
        <authorList>
            <person name="Huttner S."/>
            <person name="Dainat J."/>
        </authorList>
    </citation>
    <scope>NUCLEOTIDE SEQUENCE [LARGE SCALE GENOMIC DNA]</scope>
</reference>
<name>A0A3S4BNZ8_9PEZI</name>
<dbReference type="SMART" id="SM00829">
    <property type="entry name" value="PKS_ER"/>
    <property type="match status" value="1"/>
</dbReference>
<dbReference type="Pfam" id="PF13602">
    <property type="entry name" value="ADH_zinc_N_2"/>
    <property type="match status" value="1"/>
</dbReference>
<organism evidence="4 5">
    <name type="scientific">Thermothielavioides terrestris</name>
    <dbReference type="NCBI Taxonomy" id="2587410"/>
    <lineage>
        <taxon>Eukaryota</taxon>
        <taxon>Fungi</taxon>
        <taxon>Dikarya</taxon>
        <taxon>Ascomycota</taxon>
        <taxon>Pezizomycotina</taxon>
        <taxon>Sordariomycetes</taxon>
        <taxon>Sordariomycetidae</taxon>
        <taxon>Sordariales</taxon>
        <taxon>Chaetomiaceae</taxon>
        <taxon>Thermothielavioides</taxon>
    </lineage>
</organism>
<accession>A0A3S4BNZ8</accession>
<evidence type="ECO:0000313" key="4">
    <source>
        <dbReference type="EMBL" id="SPQ25314.1"/>
    </source>
</evidence>
<dbReference type="Pfam" id="PF08240">
    <property type="entry name" value="ADH_N"/>
    <property type="match status" value="1"/>
</dbReference>
<dbReference type="SUPFAM" id="SSF50129">
    <property type="entry name" value="GroES-like"/>
    <property type="match status" value="1"/>
</dbReference>
<gene>
    <name evidence="4" type="ORF">TT172_LOCUS7733</name>
</gene>
<dbReference type="CDD" id="cd05286">
    <property type="entry name" value="QOR2"/>
    <property type="match status" value="1"/>
</dbReference>
<dbReference type="InterPro" id="IPR020843">
    <property type="entry name" value="ER"/>
</dbReference>
<dbReference type="EMBL" id="OUUZ01000015">
    <property type="protein sequence ID" value="SPQ25314.1"/>
    <property type="molecule type" value="Genomic_DNA"/>
</dbReference>
<dbReference type="InterPro" id="IPR036291">
    <property type="entry name" value="NAD(P)-bd_dom_sf"/>
</dbReference>
<evidence type="ECO:0000313" key="5">
    <source>
        <dbReference type="Proteomes" id="UP000289323"/>
    </source>
</evidence>
<proteinExistence type="predicted"/>
<feature type="domain" description="Enoyl reductase (ER)" evidence="3">
    <location>
        <begin position="20"/>
        <end position="362"/>
    </location>
</feature>
<dbReference type="Proteomes" id="UP000289323">
    <property type="component" value="Unassembled WGS sequence"/>
</dbReference>
<dbReference type="PANTHER" id="PTHR48106:SF13">
    <property type="entry name" value="QUINONE OXIDOREDUCTASE-RELATED"/>
    <property type="match status" value="1"/>
</dbReference>
<dbReference type="SUPFAM" id="SSF51735">
    <property type="entry name" value="NAD(P)-binding Rossmann-fold domains"/>
    <property type="match status" value="1"/>
</dbReference>
<dbReference type="InterPro" id="IPR011032">
    <property type="entry name" value="GroES-like_sf"/>
</dbReference>
<keyword evidence="1" id="KW-0521">NADP</keyword>
<keyword evidence="2" id="KW-0560">Oxidoreductase</keyword>
<dbReference type="Gene3D" id="3.90.180.10">
    <property type="entry name" value="Medium-chain alcohol dehydrogenases, catalytic domain"/>
    <property type="match status" value="1"/>
</dbReference>
<dbReference type="PANTHER" id="PTHR48106">
    <property type="entry name" value="QUINONE OXIDOREDUCTASE PIG3-RELATED"/>
    <property type="match status" value="1"/>
</dbReference>
<evidence type="ECO:0000256" key="2">
    <source>
        <dbReference type="ARBA" id="ARBA00023002"/>
    </source>
</evidence>
<dbReference type="InterPro" id="IPR047618">
    <property type="entry name" value="QOR-like"/>
</dbReference>
<dbReference type="InterPro" id="IPR013154">
    <property type="entry name" value="ADH-like_N"/>
</dbReference>
<dbReference type="AlphaFoldDB" id="A0A3S4BNZ8"/>
<dbReference type="GO" id="GO:0035925">
    <property type="term" value="F:mRNA 3'-UTR AU-rich region binding"/>
    <property type="evidence" value="ECO:0007669"/>
    <property type="project" value="TreeGrafter"/>
</dbReference>